<dbReference type="GO" id="GO:1990573">
    <property type="term" value="P:potassium ion import across plasma membrane"/>
    <property type="evidence" value="ECO:0007669"/>
    <property type="project" value="TreeGrafter"/>
</dbReference>
<evidence type="ECO:0000256" key="4">
    <source>
        <dbReference type="ARBA" id="ARBA00022968"/>
    </source>
</evidence>
<proteinExistence type="evidence at transcript level"/>
<evidence type="ECO:0000256" key="2">
    <source>
        <dbReference type="ARBA" id="ARBA00005876"/>
    </source>
</evidence>
<comment type="similarity">
    <text evidence="2">Belongs to the X(+)/potassium ATPases subunit beta family.</text>
</comment>
<evidence type="ECO:0000256" key="3">
    <source>
        <dbReference type="ARBA" id="ARBA00022692"/>
    </source>
</evidence>
<evidence type="ECO:0000256" key="5">
    <source>
        <dbReference type="ARBA" id="ARBA00022989"/>
    </source>
</evidence>
<dbReference type="InterPro" id="IPR038702">
    <property type="entry name" value="Na/K_ATPase_sub_beta_sf"/>
</dbReference>
<keyword evidence="6" id="KW-0472">Membrane</keyword>
<evidence type="ECO:0000256" key="1">
    <source>
        <dbReference type="ARBA" id="ARBA00004606"/>
    </source>
</evidence>
<dbReference type="GO" id="GO:0006883">
    <property type="term" value="P:intracellular sodium ion homeostasis"/>
    <property type="evidence" value="ECO:0007669"/>
    <property type="project" value="TreeGrafter"/>
</dbReference>
<dbReference type="AlphaFoldDB" id="A0A2K8JV27"/>
<dbReference type="EMBL" id="KY031164">
    <property type="protein sequence ID" value="ATU82915.1"/>
    <property type="molecule type" value="mRNA"/>
</dbReference>
<accession>A0A2K8JV27</accession>
<evidence type="ECO:0000256" key="6">
    <source>
        <dbReference type="ARBA" id="ARBA00023136"/>
    </source>
</evidence>
<dbReference type="GO" id="GO:0036376">
    <property type="term" value="P:sodium ion export across plasma membrane"/>
    <property type="evidence" value="ECO:0007669"/>
    <property type="project" value="TreeGrafter"/>
</dbReference>
<sequence>MSPAILFIINIFLISTLVIADQIKLKFEPTPDATTSGLIWFNLNTYSKWSEKLDNYLEVYRTPSLTEGRSENLANCSDEKPITDNTVCSIKPDINSCTASNHFGYRLGTPCVYIELEKILDWKPKFFNTSKSLPKTMPLFLKEIITTSTYTPSKWKTIWLSCDGETAADKELIGPMNYYPSAGFPGYMFPYTGQSGYLNPIVAVQFVAPKTGIVINVVCKIWGPNIIHDFKTQMGVVKFSLLIDI</sequence>
<feature type="signal peptide" evidence="7">
    <location>
        <begin position="1"/>
        <end position="20"/>
    </location>
</feature>
<comment type="subcellular location">
    <subcellularLocation>
        <location evidence="1">Membrane</location>
        <topology evidence="1">Single-pass type II membrane protein</topology>
    </subcellularLocation>
</comment>
<keyword evidence="7" id="KW-0732">Signal</keyword>
<dbReference type="Gene3D" id="2.60.40.1660">
    <property type="entry name" value="Na, k-atpase alpha subunit"/>
    <property type="match status" value="1"/>
</dbReference>
<keyword evidence="5" id="KW-1133">Transmembrane helix</keyword>
<dbReference type="PANTHER" id="PTHR11523:SF28">
    <property type="entry name" value="NA_K-ATPASE BETA SUBUNIT ISOFORM 4-RELATED"/>
    <property type="match status" value="1"/>
</dbReference>
<dbReference type="GO" id="GO:0030007">
    <property type="term" value="P:intracellular potassium ion homeostasis"/>
    <property type="evidence" value="ECO:0007669"/>
    <property type="project" value="TreeGrafter"/>
</dbReference>
<reference evidence="8" key="1">
    <citation type="submission" date="2016-10" db="EMBL/GenBank/DDBJ databases">
        <title>The assassin bug Pristhesancus plagipennis produces two different types of venom.</title>
        <authorList>
            <person name="Walker A.A."/>
            <person name="Herzig V."/>
            <person name="Jin J."/>
            <person name="Fry B.G."/>
            <person name="King G.F."/>
        </authorList>
    </citation>
    <scope>NUCLEOTIDE SEQUENCE</scope>
    <source>
        <tissue evidence="8">Venom/labial glands</tissue>
    </source>
</reference>
<evidence type="ECO:0000256" key="7">
    <source>
        <dbReference type="SAM" id="SignalP"/>
    </source>
</evidence>
<dbReference type="PANTHER" id="PTHR11523">
    <property type="entry name" value="SODIUM/POTASSIUM-DEPENDENT ATPASE BETA SUBUNIT"/>
    <property type="match status" value="1"/>
</dbReference>
<name>A0A2K8JV27_PRIPG</name>
<evidence type="ECO:0000313" key="8">
    <source>
        <dbReference type="EMBL" id="ATU82915.1"/>
    </source>
</evidence>
<keyword evidence="4" id="KW-0735">Signal-anchor</keyword>
<feature type="chain" id="PRO_5014914138" evidence="7">
    <location>
        <begin position="21"/>
        <end position="245"/>
    </location>
</feature>
<organism evidence="8">
    <name type="scientific">Pristhesancus plagipennis</name>
    <name type="common">Common assassin bug</name>
    <dbReference type="NCBI Taxonomy" id="1955184"/>
    <lineage>
        <taxon>Eukaryota</taxon>
        <taxon>Metazoa</taxon>
        <taxon>Ecdysozoa</taxon>
        <taxon>Arthropoda</taxon>
        <taxon>Hexapoda</taxon>
        <taxon>Insecta</taxon>
        <taxon>Pterygota</taxon>
        <taxon>Neoptera</taxon>
        <taxon>Paraneoptera</taxon>
        <taxon>Hemiptera</taxon>
        <taxon>Heteroptera</taxon>
        <taxon>Panheteroptera</taxon>
        <taxon>Cimicomorpha</taxon>
        <taxon>Reduviidae</taxon>
        <taxon>Harpactorinae</taxon>
        <taxon>Harpactorini</taxon>
        <taxon>Pristhesancus</taxon>
    </lineage>
</organism>
<dbReference type="GO" id="GO:0005890">
    <property type="term" value="C:sodium:potassium-exchanging ATPase complex"/>
    <property type="evidence" value="ECO:0007669"/>
    <property type="project" value="InterPro"/>
</dbReference>
<protein>
    <submittedName>
        <fullName evidence="8">Secreted Na/K subunit 2-like protein</fullName>
    </submittedName>
</protein>
<dbReference type="Pfam" id="PF00287">
    <property type="entry name" value="Na_K-ATPase"/>
    <property type="match status" value="1"/>
</dbReference>
<dbReference type="GO" id="GO:0001671">
    <property type="term" value="F:ATPase activator activity"/>
    <property type="evidence" value="ECO:0007669"/>
    <property type="project" value="TreeGrafter"/>
</dbReference>
<keyword evidence="3" id="KW-0812">Transmembrane</keyword>
<dbReference type="InterPro" id="IPR000402">
    <property type="entry name" value="Na/K_ATPase_sub_beta"/>
</dbReference>